<feature type="domain" description="Alcohol dehydrogenase-like N-terminal" evidence="2">
    <location>
        <begin position="28"/>
        <end position="82"/>
    </location>
</feature>
<evidence type="ECO:0000313" key="4">
    <source>
        <dbReference type="Proteomes" id="UP000183658"/>
    </source>
</evidence>
<name>A0A1H9MXT3_FLAFI</name>
<dbReference type="GO" id="GO:0016628">
    <property type="term" value="F:oxidoreductase activity, acting on the CH-CH group of donors, NAD or NADP as acceptor"/>
    <property type="evidence" value="ECO:0007669"/>
    <property type="project" value="InterPro"/>
</dbReference>
<proteinExistence type="predicted"/>
<gene>
    <name evidence="3" type="ORF">SAMN05444355_10966</name>
</gene>
<dbReference type="PANTHER" id="PTHR44573">
    <property type="entry name" value="NADPH-DEPENDENT ALKENAL/ONE OXIDOREDUCTASE, CHLOROPLASTIC"/>
    <property type="match status" value="1"/>
</dbReference>
<accession>A0A1H9MXT3</accession>
<dbReference type="PANTHER" id="PTHR44573:SF3">
    <property type="entry name" value="CYTOSOLIC ALKENAL_ONE OXIDOREDUCTASE"/>
    <property type="match status" value="1"/>
</dbReference>
<sequence>MKALKIVKYSKIKDSLSINEIEKPSLKQNDILVEVKAASLNTIDYKMVESKLKEMISLNLPSAIGFDVCSVVVEKGADVNNF</sequence>
<protein>
    <submittedName>
        <fullName evidence="3">Alcohol dehydrogenase GroES-like domain-containing protein</fullName>
    </submittedName>
</protein>
<dbReference type="SUPFAM" id="SSF50129">
    <property type="entry name" value="GroES-like"/>
    <property type="match status" value="1"/>
</dbReference>
<dbReference type="InterPro" id="IPR011032">
    <property type="entry name" value="GroES-like_sf"/>
</dbReference>
<dbReference type="EMBL" id="FOFZ01000009">
    <property type="protein sequence ID" value="SER28478.1"/>
    <property type="molecule type" value="Genomic_DNA"/>
</dbReference>
<organism evidence="3 4">
    <name type="scientific">Flavobacterium frigoris</name>
    <dbReference type="NCBI Taxonomy" id="229204"/>
    <lineage>
        <taxon>Bacteria</taxon>
        <taxon>Pseudomonadati</taxon>
        <taxon>Bacteroidota</taxon>
        <taxon>Flavobacteriia</taxon>
        <taxon>Flavobacteriales</taxon>
        <taxon>Flavobacteriaceae</taxon>
        <taxon>Flavobacterium</taxon>
    </lineage>
</organism>
<dbReference type="InterPro" id="IPR013154">
    <property type="entry name" value="ADH-like_N"/>
</dbReference>
<dbReference type="Pfam" id="PF08240">
    <property type="entry name" value="ADH_N"/>
    <property type="match status" value="1"/>
</dbReference>
<reference evidence="4" key="1">
    <citation type="submission" date="2016-10" db="EMBL/GenBank/DDBJ databases">
        <authorList>
            <person name="Varghese N."/>
            <person name="Submissions S."/>
        </authorList>
    </citation>
    <scope>NUCLEOTIDE SEQUENCE [LARGE SCALE GENOMIC DNA]</scope>
    <source>
        <strain evidence="4">DSM 15719</strain>
    </source>
</reference>
<evidence type="ECO:0000259" key="2">
    <source>
        <dbReference type="Pfam" id="PF08240"/>
    </source>
</evidence>
<dbReference type="Gene3D" id="3.90.180.10">
    <property type="entry name" value="Medium-chain alcohol dehydrogenases, catalytic domain"/>
    <property type="match status" value="1"/>
</dbReference>
<dbReference type="InterPro" id="IPR044626">
    <property type="entry name" value="AOR-like"/>
</dbReference>
<dbReference type="AlphaFoldDB" id="A0A1H9MXT3"/>
<evidence type="ECO:0000313" key="3">
    <source>
        <dbReference type="EMBL" id="SER28478.1"/>
    </source>
</evidence>
<evidence type="ECO:0000256" key="1">
    <source>
        <dbReference type="ARBA" id="ARBA00023002"/>
    </source>
</evidence>
<keyword evidence="4" id="KW-1185">Reference proteome</keyword>
<keyword evidence="1" id="KW-0560">Oxidoreductase</keyword>
<dbReference type="Proteomes" id="UP000183658">
    <property type="component" value="Unassembled WGS sequence"/>
</dbReference>